<accession>A0A9W9KCE4</accession>
<evidence type="ECO:0000313" key="2">
    <source>
        <dbReference type="EMBL" id="KAJ5100591.1"/>
    </source>
</evidence>
<dbReference type="OrthoDB" id="5422579at2759"/>
<gene>
    <name evidence="2" type="ORF">N7456_006643</name>
</gene>
<feature type="domain" description="F-box" evidence="1">
    <location>
        <begin position="9"/>
        <end position="41"/>
    </location>
</feature>
<keyword evidence="3" id="KW-1185">Reference proteome</keyword>
<protein>
    <recommendedName>
        <fullName evidence="1">F-box domain-containing protein</fullName>
    </recommendedName>
</protein>
<name>A0A9W9KCE4_9EURO</name>
<dbReference type="AlphaFoldDB" id="A0A9W9KCE4"/>
<organism evidence="2 3">
    <name type="scientific">Penicillium angulare</name>
    <dbReference type="NCBI Taxonomy" id="116970"/>
    <lineage>
        <taxon>Eukaryota</taxon>
        <taxon>Fungi</taxon>
        <taxon>Dikarya</taxon>
        <taxon>Ascomycota</taxon>
        <taxon>Pezizomycotina</taxon>
        <taxon>Eurotiomycetes</taxon>
        <taxon>Eurotiomycetidae</taxon>
        <taxon>Eurotiales</taxon>
        <taxon>Aspergillaceae</taxon>
        <taxon>Penicillium</taxon>
    </lineage>
</organism>
<comment type="caution">
    <text evidence="2">The sequence shown here is derived from an EMBL/GenBank/DDBJ whole genome shotgun (WGS) entry which is preliminary data.</text>
</comment>
<evidence type="ECO:0000259" key="1">
    <source>
        <dbReference type="Pfam" id="PF00646"/>
    </source>
</evidence>
<reference evidence="2" key="2">
    <citation type="journal article" date="2023" name="IMA Fungus">
        <title>Comparative genomic study of the Penicillium genus elucidates a diverse pangenome and 15 lateral gene transfer events.</title>
        <authorList>
            <person name="Petersen C."/>
            <person name="Sorensen T."/>
            <person name="Nielsen M.R."/>
            <person name="Sondergaard T.E."/>
            <person name="Sorensen J.L."/>
            <person name="Fitzpatrick D.A."/>
            <person name="Frisvad J.C."/>
            <person name="Nielsen K.L."/>
        </authorList>
    </citation>
    <scope>NUCLEOTIDE SEQUENCE</scope>
    <source>
        <strain evidence="2">IBT 30069</strain>
    </source>
</reference>
<sequence>MEPDTKNLPHIPFELWREIFANLPNRDVKSIRLTSKYFSHAAELRFDRVFLSPNPLNIEVFRAIADHENFRQQVKEIIWDDARLSRGPRRRTGMPGGESDISDDETEEIAMSYNYRIRGLSKDLDWDFEDEIHGFDSVCDDEDDEDSEREEYDLDELYHVRKGANFKNQNCPLWFKSGCLDSLEDIFERQGFDSCISCDEPGFKTRKMIGASGLPLGLCWEIYRELVWQQDDVLASKSDEKALIYGLARFPALTKVTVTPAAHGVLWCPLYPTPMIRQLPHGFFYPIPRGWPLPRHAQDTEVEALPWSSLDEKNKERFHGFRVVTRALAQQKNNVLELSLDARQIRTGVNCTIFDYPCEEYDNFAALLKAPGFRRLDLALTIRGIHEAGENWKSFRNGRLHKALSETVDMEDMRFYTAGILYMYEGSEANLNRYAAPVPLASIFPFEKWTKIRNFELSRFIVQQDDVLSCLSRLPVTLRSLSLSFLTFARQDHNWNTFLTAMRTAILERHLWPDQRPVVRIGVLKNTNLAGRDWWLEEEINEFLYENGPHPFDTKGWTTFAIRQKKGRSIEKDALDPDYRLWEDYSLTLWE</sequence>
<dbReference type="InterPro" id="IPR036047">
    <property type="entry name" value="F-box-like_dom_sf"/>
</dbReference>
<dbReference type="SUPFAM" id="SSF81383">
    <property type="entry name" value="F-box domain"/>
    <property type="match status" value="1"/>
</dbReference>
<dbReference type="Pfam" id="PF00646">
    <property type="entry name" value="F-box"/>
    <property type="match status" value="1"/>
</dbReference>
<dbReference type="EMBL" id="JAPQKH010000004">
    <property type="protein sequence ID" value="KAJ5100591.1"/>
    <property type="molecule type" value="Genomic_DNA"/>
</dbReference>
<reference evidence="2" key="1">
    <citation type="submission" date="2022-11" db="EMBL/GenBank/DDBJ databases">
        <authorList>
            <person name="Petersen C."/>
        </authorList>
    </citation>
    <scope>NUCLEOTIDE SEQUENCE</scope>
    <source>
        <strain evidence="2">IBT 30069</strain>
    </source>
</reference>
<dbReference type="CDD" id="cd09917">
    <property type="entry name" value="F-box_SF"/>
    <property type="match status" value="1"/>
</dbReference>
<dbReference type="Proteomes" id="UP001149165">
    <property type="component" value="Unassembled WGS sequence"/>
</dbReference>
<proteinExistence type="predicted"/>
<dbReference type="InterPro" id="IPR001810">
    <property type="entry name" value="F-box_dom"/>
</dbReference>
<evidence type="ECO:0000313" key="3">
    <source>
        <dbReference type="Proteomes" id="UP001149165"/>
    </source>
</evidence>